<sequence length="135" mass="15120">GRLEDEGERRQVKSTAPDPRDETLDTRVIFVTDSHHLVQSACHDQEQWKFGLPRSKKARAKGIESAVRDHKDGPVKNPAEWTRLWVAVSRIEALAGVEVLWYVVPKGQNEDANRLALSAMPVKGKKAEGKGKEPM</sequence>
<dbReference type="Gene3D" id="3.30.420.10">
    <property type="entry name" value="Ribonuclease H-like superfamily/Ribonuclease H"/>
    <property type="match status" value="1"/>
</dbReference>
<dbReference type="InterPro" id="IPR036397">
    <property type="entry name" value="RNaseH_sf"/>
</dbReference>
<protein>
    <recommendedName>
        <fullName evidence="3">RNase H type-1 domain-containing protein</fullName>
    </recommendedName>
</protein>
<evidence type="ECO:0000313" key="2">
    <source>
        <dbReference type="EMBL" id="KLU85068.1"/>
    </source>
</evidence>
<organism evidence="2">
    <name type="scientific">Magnaporthiopsis poae (strain ATCC 64411 / 73-15)</name>
    <name type="common">Kentucky bluegrass fungus</name>
    <name type="synonym">Magnaporthe poae</name>
    <dbReference type="NCBI Taxonomy" id="644358"/>
    <lineage>
        <taxon>Eukaryota</taxon>
        <taxon>Fungi</taxon>
        <taxon>Dikarya</taxon>
        <taxon>Ascomycota</taxon>
        <taxon>Pezizomycotina</taxon>
        <taxon>Sordariomycetes</taxon>
        <taxon>Sordariomycetidae</taxon>
        <taxon>Magnaporthales</taxon>
        <taxon>Magnaporthaceae</taxon>
        <taxon>Magnaporthiopsis</taxon>
    </lineage>
</organism>
<dbReference type="VEuPathDB" id="FungiDB:MAPG_04100"/>
<dbReference type="OrthoDB" id="407198at2759"/>
<feature type="region of interest" description="Disordered" evidence="1">
    <location>
        <begin position="1"/>
        <end position="25"/>
    </location>
</feature>
<dbReference type="EMBL" id="GL876968">
    <property type="protein sequence ID" value="KLU85068.1"/>
    <property type="molecule type" value="Genomic_DNA"/>
</dbReference>
<name>A0A0H2TM96_MAGP6</name>
<dbReference type="GO" id="GO:0003676">
    <property type="term" value="F:nucleic acid binding"/>
    <property type="evidence" value="ECO:0007669"/>
    <property type="project" value="InterPro"/>
</dbReference>
<reference evidence="2" key="1">
    <citation type="submission" date="2010-05" db="EMBL/GenBank/DDBJ databases">
        <title>The Genome Sequence of Magnaporthe poae strain ATCC 64411.</title>
        <authorList>
            <consortium name="The Broad Institute Genome Sequencing Platform"/>
            <consortium name="Broad Institute Genome Sequencing Center for Infectious Disease"/>
            <person name="Ma L.-J."/>
            <person name="Dead R."/>
            <person name="Young S."/>
            <person name="Zeng Q."/>
            <person name="Koehrsen M."/>
            <person name="Alvarado L."/>
            <person name="Berlin A."/>
            <person name="Chapman S.B."/>
            <person name="Chen Z."/>
            <person name="Freedman E."/>
            <person name="Gellesch M."/>
            <person name="Goldberg J."/>
            <person name="Griggs A."/>
            <person name="Gujja S."/>
            <person name="Heilman E.R."/>
            <person name="Heiman D."/>
            <person name="Hepburn T."/>
            <person name="Howarth C."/>
            <person name="Jen D."/>
            <person name="Larson L."/>
            <person name="Mehta T."/>
            <person name="Neiman D."/>
            <person name="Pearson M."/>
            <person name="Roberts A."/>
            <person name="Saif S."/>
            <person name="Shea T."/>
            <person name="Shenoy N."/>
            <person name="Sisk P."/>
            <person name="Stolte C."/>
            <person name="Sykes S."/>
            <person name="Walk T."/>
            <person name="White J."/>
            <person name="Yandava C."/>
            <person name="Haas B."/>
            <person name="Nusbaum C."/>
            <person name="Birren B."/>
        </authorList>
    </citation>
    <scope>NUCLEOTIDE SEQUENCE</scope>
    <source>
        <strain evidence="2">ATCC 64411</strain>
    </source>
</reference>
<evidence type="ECO:0000256" key="1">
    <source>
        <dbReference type="SAM" id="MobiDB-lite"/>
    </source>
</evidence>
<feature type="compositionally biased region" description="Basic and acidic residues" evidence="1">
    <location>
        <begin position="1"/>
        <end position="11"/>
    </location>
</feature>
<gene>
    <name evidence="2" type="ORF">MAPG_04100</name>
</gene>
<feature type="non-terminal residue" evidence="2">
    <location>
        <position position="1"/>
    </location>
</feature>
<proteinExistence type="predicted"/>
<dbReference type="AlphaFoldDB" id="A0A0H2TM96"/>
<accession>A0A0H2TM96</accession>
<evidence type="ECO:0008006" key="3">
    <source>
        <dbReference type="Google" id="ProtNLM"/>
    </source>
</evidence>
<reference evidence="2" key="2">
    <citation type="submission" date="2011-03" db="EMBL/GenBank/DDBJ databases">
        <title>Annotation of Magnaporthe poae ATCC 64411.</title>
        <authorList>
            <person name="Ma L.-J."/>
            <person name="Dead R."/>
            <person name="Young S.K."/>
            <person name="Zeng Q."/>
            <person name="Gargeya S."/>
            <person name="Fitzgerald M."/>
            <person name="Haas B."/>
            <person name="Abouelleil A."/>
            <person name="Alvarado L."/>
            <person name="Arachchi H.M."/>
            <person name="Berlin A."/>
            <person name="Brown A."/>
            <person name="Chapman S.B."/>
            <person name="Chen Z."/>
            <person name="Dunbar C."/>
            <person name="Freedman E."/>
            <person name="Gearin G."/>
            <person name="Gellesch M."/>
            <person name="Goldberg J."/>
            <person name="Griggs A."/>
            <person name="Gujja S."/>
            <person name="Heiman D."/>
            <person name="Howarth C."/>
            <person name="Larson L."/>
            <person name="Lui A."/>
            <person name="MacDonald P.J.P."/>
            <person name="Mehta T."/>
            <person name="Montmayeur A."/>
            <person name="Murphy C."/>
            <person name="Neiman D."/>
            <person name="Pearson M."/>
            <person name="Priest M."/>
            <person name="Roberts A."/>
            <person name="Saif S."/>
            <person name="Shea T."/>
            <person name="Shenoy N."/>
            <person name="Sisk P."/>
            <person name="Stolte C."/>
            <person name="Sykes S."/>
            <person name="Yandava C."/>
            <person name="Wortman J."/>
            <person name="Nusbaum C."/>
            <person name="Birren B."/>
        </authorList>
    </citation>
    <scope>NUCLEOTIDE SEQUENCE</scope>
    <source>
        <strain evidence="2">ATCC 64411</strain>
    </source>
</reference>